<dbReference type="HOGENOM" id="CLU_753438_0_0_1"/>
<evidence type="ECO:0000313" key="2">
    <source>
        <dbReference type="Ensembl" id="ENSCINP00000029393.2"/>
    </source>
</evidence>
<keyword evidence="3" id="KW-1185">Reference proteome</keyword>
<protein>
    <recommendedName>
        <fullName evidence="4">C2H2-type domain-containing protein</fullName>
    </recommendedName>
</protein>
<evidence type="ECO:0000313" key="3">
    <source>
        <dbReference type="Proteomes" id="UP000008144"/>
    </source>
</evidence>
<organism evidence="2 3">
    <name type="scientific">Ciona intestinalis</name>
    <name type="common">Transparent sea squirt</name>
    <name type="synonym">Ascidia intestinalis</name>
    <dbReference type="NCBI Taxonomy" id="7719"/>
    <lineage>
        <taxon>Eukaryota</taxon>
        <taxon>Metazoa</taxon>
        <taxon>Chordata</taxon>
        <taxon>Tunicata</taxon>
        <taxon>Ascidiacea</taxon>
        <taxon>Phlebobranchia</taxon>
        <taxon>Cionidae</taxon>
        <taxon>Ciona</taxon>
    </lineage>
</organism>
<dbReference type="InParanoid" id="F6ZZV7"/>
<reference evidence="2" key="3">
    <citation type="submission" date="2025-09" db="UniProtKB">
        <authorList>
            <consortium name="Ensembl"/>
        </authorList>
    </citation>
    <scope>IDENTIFICATION</scope>
</reference>
<proteinExistence type="predicted"/>
<name>F6ZZV7_CIOIN</name>
<evidence type="ECO:0000256" key="1">
    <source>
        <dbReference type="SAM" id="MobiDB-lite"/>
    </source>
</evidence>
<evidence type="ECO:0008006" key="4">
    <source>
        <dbReference type="Google" id="ProtNLM"/>
    </source>
</evidence>
<sequence>MPSRRKNTAPQRLPALQDEEIEEAWPTDPALLAQYITEHPLTEFYSAPSLPKFFMEQLQDAKKTSKEEGIEIYHCKACNNKKYKTLSGLRYHVQQSCDQVPRRAYTCLLCTFQHQEERNIEYHIQEHHVEKYLPPKNDEKYQRRASKLGRMKVLLYEESSSAADVIDKEAGSEYEEEETVEEETVEEFEGEEEDEILSNIKTATKSTRTPRKSRRKVTPKISRLTYTTLGKPLSNAFGWTYSKRRMLEKKFPHVFPNWTAQFTLGDLDTTEDISNFGLRKTSPAFAIDRNTLNKISAPKNSNDSSLEFKKLNCFASVVNDGIQSATMFTGGPVWSMAWCPFPCDVTSHQYLALSTNIGEHYMDPKFTY</sequence>
<dbReference type="AlphaFoldDB" id="F6ZZV7"/>
<reference evidence="2" key="2">
    <citation type="submission" date="2025-08" db="UniProtKB">
        <authorList>
            <consortium name="Ensembl"/>
        </authorList>
    </citation>
    <scope>IDENTIFICATION</scope>
</reference>
<feature type="region of interest" description="Disordered" evidence="1">
    <location>
        <begin position="1"/>
        <end position="20"/>
    </location>
</feature>
<dbReference type="Ensembl" id="ENSCINT00000029639.2">
    <property type="protein sequence ID" value="ENSCINP00000029393.2"/>
    <property type="gene ID" value="ENSCING00000017313.2"/>
</dbReference>
<dbReference type="Proteomes" id="UP000008144">
    <property type="component" value="Unassembled WGS sequence"/>
</dbReference>
<dbReference type="Gene3D" id="3.30.160.60">
    <property type="entry name" value="Classic Zinc Finger"/>
    <property type="match status" value="1"/>
</dbReference>
<dbReference type="GeneTree" id="ENSGT00390000018632"/>
<reference evidence="3" key="1">
    <citation type="journal article" date="2002" name="Science">
        <title>The draft genome of Ciona intestinalis: insights into chordate and vertebrate origins.</title>
        <authorList>
            <person name="Dehal P."/>
            <person name="Satou Y."/>
            <person name="Campbell R.K."/>
            <person name="Chapman J."/>
            <person name="Degnan B."/>
            <person name="De Tomaso A."/>
            <person name="Davidson B."/>
            <person name="Di Gregorio A."/>
            <person name="Gelpke M."/>
            <person name="Goodstein D.M."/>
            <person name="Harafuji N."/>
            <person name="Hastings K.E."/>
            <person name="Ho I."/>
            <person name="Hotta K."/>
            <person name="Huang W."/>
            <person name="Kawashima T."/>
            <person name="Lemaire P."/>
            <person name="Martinez D."/>
            <person name="Meinertzhagen I.A."/>
            <person name="Necula S."/>
            <person name="Nonaka M."/>
            <person name="Putnam N."/>
            <person name="Rash S."/>
            <person name="Saiga H."/>
            <person name="Satake M."/>
            <person name="Terry A."/>
            <person name="Yamada L."/>
            <person name="Wang H.G."/>
            <person name="Awazu S."/>
            <person name="Azumi K."/>
            <person name="Boore J."/>
            <person name="Branno M."/>
            <person name="Chin-Bow S."/>
            <person name="DeSantis R."/>
            <person name="Doyle S."/>
            <person name="Francino P."/>
            <person name="Keys D.N."/>
            <person name="Haga S."/>
            <person name="Hayashi H."/>
            <person name="Hino K."/>
            <person name="Imai K.S."/>
            <person name="Inaba K."/>
            <person name="Kano S."/>
            <person name="Kobayashi K."/>
            <person name="Kobayashi M."/>
            <person name="Lee B.I."/>
            <person name="Makabe K.W."/>
            <person name="Manohar C."/>
            <person name="Matassi G."/>
            <person name="Medina M."/>
            <person name="Mochizuki Y."/>
            <person name="Mount S."/>
            <person name="Morishita T."/>
            <person name="Miura S."/>
            <person name="Nakayama A."/>
            <person name="Nishizaka S."/>
            <person name="Nomoto H."/>
            <person name="Ohta F."/>
            <person name="Oishi K."/>
            <person name="Rigoutsos I."/>
            <person name="Sano M."/>
            <person name="Sasaki A."/>
            <person name="Sasakura Y."/>
            <person name="Shoguchi E."/>
            <person name="Shin-i T."/>
            <person name="Spagnuolo A."/>
            <person name="Stainier D."/>
            <person name="Suzuki M.M."/>
            <person name="Tassy O."/>
            <person name="Takatori N."/>
            <person name="Tokuoka M."/>
            <person name="Yagi K."/>
            <person name="Yoshizaki F."/>
            <person name="Wada S."/>
            <person name="Zhang C."/>
            <person name="Hyatt P.D."/>
            <person name="Larimer F."/>
            <person name="Detter C."/>
            <person name="Doggett N."/>
            <person name="Glavina T."/>
            <person name="Hawkins T."/>
            <person name="Richardson P."/>
            <person name="Lucas S."/>
            <person name="Kohara Y."/>
            <person name="Levine M."/>
            <person name="Satoh N."/>
            <person name="Rokhsar D.S."/>
        </authorList>
    </citation>
    <scope>NUCLEOTIDE SEQUENCE [LARGE SCALE GENOMIC DNA]</scope>
</reference>
<accession>F6ZZV7</accession>